<accession>A0A0L0FRC7</accession>
<feature type="compositionally biased region" description="Polar residues" evidence="1">
    <location>
        <begin position="148"/>
        <end position="159"/>
    </location>
</feature>
<dbReference type="EMBL" id="KQ242317">
    <property type="protein sequence ID" value="KNC79377.1"/>
    <property type="molecule type" value="Genomic_DNA"/>
</dbReference>
<dbReference type="RefSeq" id="XP_014153279.1">
    <property type="nucleotide sequence ID" value="XM_014297804.1"/>
</dbReference>
<keyword evidence="3" id="KW-1185">Reference proteome</keyword>
<protein>
    <submittedName>
        <fullName evidence="2">Uncharacterized protein</fullName>
    </submittedName>
</protein>
<reference evidence="2 3" key="1">
    <citation type="submission" date="2011-02" db="EMBL/GenBank/DDBJ databases">
        <title>The Genome Sequence of Sphaeroforma arctica JP610.</title>
        <authorList>
            <consortium name="The Broad Institute Genome Sequencing Platform"/>
            <person name="Russ C."/>
            <person name="Cuomo C."/>
            <person name="Young S.K."/>
            <person name="Zeng Q."/>
            <person name="Gargeya S."/>
            <person name="Alvarado L."/>
            <person name="Berlin A."/>
            <person name="Chapman S.B."/>
            <person name="Chen Z."/>
            <person name="Freedman E."/>
            <person name="Gellesch M."/>
            <person name="Goldberg J."/>
            <person name="Griggs A."/>
            <person name="Gujja S."/>
            <person name="Heilman E."/>
            <person name="Heiman D."/>
            <person name="Howarth C."/>
            <person name="Mehta T."/>
            <person name="Neiman D."/>
            <person name="Pearson M."/>
            <person name="Roberts A."/>
            <person name="Saif S."/>
            <person name="Shea T."/>
            <person name="Shenoy N."/>
            <person name="Sisk P."/>
            <person name="Stolte C."/>
            <person name="Sykes S."/>
            <person name="White J."/>
            <person name="Yandava C."/>
            <person name="Burger G."/>
            <person name="Gray M.W."/>
            <person name="Holland P.W.H."/>
            <person name="King N."/>
            <person name="Lang F.B.F."/>
            <person name="Roger A.J."/>
            <person name="Ruiz-Trillo I."/>
            <person name="Haas B."/>
            <person name="Nusbaum C."/>
            <person name="Birren B."/>
        </authorList>
    </citation>
    <scope>NUCLEOTIDE SEQUENCE [LARGE SCALE GENOMIC DNA]</scope>
    <source>
        <strain evidence="2 3">JP610</strain>
    </source>
</reference>
<dbReference type="AlphaFoldDB" id="A0A0L0FRC7"/>
<dbReference type="GeneID" id="25908727"/>
<gene>
    <name evidence="2" type="ORF">SARC_08223</name>
</gene>
<organism evidence="2 3">
    <name type="scientific">Sphaeroforma arctica JP610</name>
    <dbReference type="NCBI Taxonomy" id="667725"/>
    <lineage>
        <taxon>Eukaryota</taxon>
        <taxon>Ichthyosporea</taxon>
        <taxon>Ichthyophonida</taxon>
        <taxon>Sphaeroforma</taxon>
    </lineage>
</organism>
<feature type="region of interest" description="Disordered" evidence="1">
    <location>
        <begin position="88"/>
        <end position="225"/>
    </location>
</feature>
<sequence>MALDSVMKRFGTLRRNMTKKLNGEIKEHPRPPMPQSRTAQLRLANTFDSETDVGTCISFAPAPRQKAQMNKSSESVKAMNESRDTILSTKSGNLNSSHSKLSNGDKPKPKPRPQARPDRPGSVPVVSSNSASEGIDAAVEAESESERTNAISSANTSATGEHHSTDSAPARPPKKPTQKPPPPARKRGNSLTPAPTASTMKNSVVNNPKFAAGTMPGRPTNAPKTRVSASNVFSTVAQDSAPSRPPPKGVTCAALWAKVDDLKERAECYNISIGKELRGMRSLSTSGVNGLTVEDNRLRKITAAMLALGKLAELFNTTITSELDRCAHTKTVLKDASGEIVSPDNVAKQLLNSWRTCLMGLEFVHSLEHKTSNMSDTRGEMAHKDLMKVFGENTRLPEALM</sequence>
<evidence type="ECO:0000256" key="1">
    <source>
        <dbReference type="SAM" id="MobiDB-lite"/>
    </source>
</evidence>
<evidence type="ECO:0000313" key="2">
    <source>
        <dbReference type="EMBL" id="KNC79377.1"/>
    </source>
</evidence>
<feature type="compositionally biased region" description="Polar residues" evidence="1">
    <location>
        <begin position="88"/>
        <end position="102"/>
    </location>
</feature>
<proteinExistence type="predicted"/>
<evidence type="ECO:0000313" key="3">
    <source>
        <dbReference type="Proteomes" id="UP000054560"/>
    </source>
</evidence>
<dbReference type="Proteomes" id="UP000054560">
    <property type="component" value="Unassembled WGS sequence"/>
</dbReference>
<feature type="compositionally biased region" description="Polar residues" evidence="1">
    <location>
        <begin position="189"/>
        <end position="206"/>
    </location>
</feature>
<name>A0A0L0FRC7_9EUKA</name>